<protein>
    <submittedName>
        <fullName evidence="2">Uncharacterized protein</fullName>
    </submittedName>
</protein>
<name>A0AA39JRR3_9AGAR</name>
<feature type="compositionally biased region" description="Basic and acidic residues" evidence="1">
    <location>
        <begin position="265"/>
        <end position="274"/>
    </location>
</feature>
<feature type="region of interest" description="Disordered" evidence="1">
    <location>
        <begin position="460"/>
        <end position="481"/>
    </location>
</feature>
<reference evidence="2" key="1">
    <citation type="submission" date="2023-06" db="EMBL/GenBank/DDBJ databases">
        <authorList>
            <consortium name="Lawrence Berkeley National Laboratory"/>
            <person name="Ahrendt S."/>
            <person name="Sahu N."/>
            <person name="Indic B."/>
            <person name="Wong-Bajracharya J."/>
            <person name="Merenyi Z."/>
            <person name="Ke H.-M."/>
            <person name="Monk M."/>
            <person name="Kocsube S."/>
            <person name="Drula E."/>
            <person name="Lipzen A."/>
            <person name="Balint B."/>
            <person name="Henrissat B."/>
            <person name="Andreopoulos B."/>
            <person name="Martin F.M."/>
            <person name="Harder C.B."/>
            <person name="Rigling D."/>
            <person name="Ford K.L."/>
            <person name="Foster G.D."/>
            <person name="Pangilinan J."/>
            <person name="Papanicolaou A."/>
            <person name="Barry K."/>
            <person name="LaButti K."/>
            <person name="Viragh M."/>
            <person name="Koriabine M."/>
            <person name="Yan M."/>
            <person name="Riley R."/>
            <person name="Champramary S."/>
            <person name="Plett K.L."/>
            <person name="Tsai I.J."/>
            <person name="Slot J."/>
            <person name="Sipos G."/>
            <person name="Plett J."/>
            <person name="Nagy L.G."/>
            <person name="Grigoriev I.V."/>
        </authorList>
    </citation>
    <scope>NUCLEOTIDE SEQUENCE</scope>
    <source>
        <strain evidence="2">FPL87.14</strain>
    </source>
</reference>
<feature type="region of interest" description="Disordered" evidence="1">
    <location>
        <begin position="209"/>
        <end position="282"/>
    </location>
</feature>
<proteinExistence type="predicted"/>
<gene>
    <name evidence="2" type="ORF">EV421DRAFT_1926245</name>
</gene>
<sequence length="481" mass="53105">MSSSSARLPFSEALTTLHFCLLHEAESSDAAMHSDAWVRSVYVAWNRLHLAWMHDEEGFMEEEEWFEWEGQLWMMLGRVNCDLVEDSCEEFNALVAEALKCGINIEPIEMESSSQSEVAIPPPPPPPVVRAPSPVQIPEPLPVPVPSPAVQDLIPPMPHTLTPKPESSVPAPLPPPPVKYKFGPKCINDGPGFGSRHKKVEVLVPRLTTEVRAPAPSPTPPPVAGPSRLRKRVLSSDEDQAPSPKCPHQTQSPPRLTRAQKQKGRAVDNPESKLRTGRPRKVTDETVTIVRKRGGLGEPVPKNARIVANEDLRPMGLLVPDQDFGDYVGCQGAFFKRELAGKVGHFMSVACDSCSKANAQCRSVRSGSSKCFRCAIHKHDCVVKNRPYVNTLEPVFVPETPLVSEIRVLLKRLRQEGRQMNNTDDNIPSLFRANHLDNITLVSELFEQGVVEGEALVDLEAEEVPSDEDSDAGQDQLPDED</sequence>
<evidence type="ECO:0000313" key="2">
    <source>
        <dbReference type="EMBL" id="KAK0447524.1"/>
    </source>
</evidence>
<dbReference type="EMBL" id="JAUEPT010000011">
    <property type="protein sequence ID" value="KAK0447524.1"/>
    <property type="molecule type" value="Genomic_DNA"/>
</dbReference>
<feature type="compositionally biased region" description="Pro residues" evidence="1">
    <location>
        <begin position="215"/>
        <end position="224"/>
    </location>
</feature>
<organism evidence="2 3">
    <name type="scientific">Armillaria borealis</name>
    <dbReference type="NCBI Taxonomy" id="47425"/>
    <lineage>
        <taxon>Eukaryota</taxon>
        <taxon>Fungi</taxon>
        <taxon>Dikarya</taxon>
        <taxon>Basidiomycota</taxon>
        <taxon>Agaricomycotina</taxon>
        <taxon>Agaricomycetes</taxon>
        <taxon>Agaricomycetidae</taxon>
        <taxon>Agaricales</taxon>
        <taxon>Marasmiineae</taxon>
        <taxon>Physalacriaceae</taxon>
        <taxon>Armillaria</taxon>
    </lineage>
</organism>
<feature type="region of interest" description="Disordered" evidence="1">
    <location>
        <begin position="140"/>
        <end position="175"/>
    </location>
</feature>
<evidence type="ECO:0000313" key="3">
    <source>
        <dbReference type="Proteomes" id="UP001175226"/>
    </source>
</evidence>
<accession>A0AA39JRR3</accession>
<keyword evidence="3" id="KW-1185">Reference proteome</keyword>
<dbReference type="AlphaFoldDB" id="A0AA39JRR3"/>
<dbReference type="Proteomes" id="UP001175226">
    <property type="component" value="Unassembled WGS sequence"/>
</dbReference>
<comment type="caution">
    <text evidence="2">The sequence shown here is derived from an EMBL/GenBank/DDBJ whole genome shotgun (WGS) entry which is preliminary data.</text>
</comment>
<evidence type="ECO:0000256" key="1">
    <source>
        <dbReference type="SAM" id="MobiDB-lite"/>
    </source>
</evidence>